<sequence>MCVQVLSKRAFKIGSCATIFASGLLYAAVDKRIAPSLADLAAFGSLLEAQETLAHGQGSRAAHREGPPSTPGRHGAVGQPPLRHAPAGSGRAIPPQLVLTAKHGSLEEMPPAVQENVRRTLALNPELRARWLGDEACGDFLRANFGGALLAAFRGERRGSYRGDICRSAVLALEGGFYVDLDVEMRVPFPRDEASEDGGVLNALLAATPGSEVMRAVLAAIEGWYGGRRQDREDASGWMGPATLLRALRDVAARDCPAVDFSDGARLQRACGPRNQVRLYQERKLRCFGGVRARESLEECPRERREFEGLQFGIFEPGPGRTLVVGRVKPGAVVVAPMSCNRVGSSLLLEGEALARMRFRGSGCGLPLASNAILLLLARWWLQPSAPAAPEAPAAPPQAAAPPPLFEAGPLSAPGEAAGVQVLLADCLAAASGAREAARACPSPCPPCRPLRGGGRAAAFPGSGEAALCSFLLLASERVRWGLTLVGAAARLSCRGRARRPAIGGDPNLSAQRPVRWVPRSSASATRPLVQALLLLPLLLVLLQTAVRSPCWLLAVAEAPWQAASPQALPWPLMAPPRPPPPPQLPLARRLRLPQLVGLLGWRRWWLGPLVDMLMVKLWQGPQPTTVEAAGQAALGAGAAAGDPIVPMHHEFSEIMQVAQSYDQLDGSNLASMELAARQLQLCEERYKDKLVCSRALGNGGDEQFFFTGMQSTRGLMASPALSGWISKQLVAESAIAKERREAREERQLLHPHAGGRGGGQGGGSGKAGKS</sequence>
<evidence type="ECO:0000313" key="2">
    <source>
        <dbReference type="EMBL" id="CAK0810971.1"/>
    </source>
</evidence>
<dbReference type="PANTHER" id="PTHR32385:SF15">
    <property type="entry name" value="INOSITOL PHOSPHOCERAMIDE MANNOSYLTRANSFERASE 1"/>
    <property type="match status" value="1"/>
</dbReference>
<dbReference type="Gene3D" id="3.90.550.20">
    <property type="match status" value="1"/>
</dbReference>
<dbReference type="PANTHER" id="PTHR32385">
    <property type="entry name" value="MANNOSYL PHOSPHORYLINOSITOL CERAMIDE SYNTHASE"/>
    <property type="match status" value="1"/>
</dbReference>
<feature type="compositionally biased region" description="Gly residues" evidence="1">
    <location>
        <begin position="755"/>
        <end position="771"/>
    </location>
</feature>
<gene>
    <name evidence="2" type="ORF">PCOR1329_LOCUS15739</name>
</gene>
<protein>
    <recommendedName>
        <fullName evidence="4">Alpha-1,6-mannosyl-glycoprotein 6-beta-N-acetylglucosaminyltransferase</fullName>
    </recommendedName>
</protein>
<organism evidence="2 3">
    <name type="scientific">Prorocentrum cordatum</name>
    <dbReference type="NCBI Taxonomy" id="2364126"/>
    <lineage>
        <taxon>Eukaryota</taxon>
        <taxon>Sar</taxon>
        <taxon>Alveolata</taxon>
        <taxon>Dinophyceae</taxon>
        <taxon>Prorocentrales</taxon>
        <taxon>Prorocentraceae</taxon>
        <taxon>Prorocentrum</taxon>
    </lineage>
</organism>
<comment type="caution">
    <text evidence="2">The sequence shown here is derived from an EMBL/GenBank/DDBJ whole genome shotgun (WGS) entry which is preliminary data.</text>
</comment>
<dbReference type="EMBL" id="CAUYUJ010004783">
    <property type="protein sequence ID" value="CAK0810971.1"/>
    <property type="molecule type" value="Genomic_DNA"/>
</dbReference>
<evidence type="ECO:0008006" key="4">
    <source>
        <dbReference type="Google" id="ProtNLM"/>
    </source>
</evidence>
<feature type="region of interest" description="Disordered" evidence="1">
    <location>
        <begin position="737"/>
        <end position="771"/>
    </location>
</feature>
<keyword evidence="3" id="KW-1185">Reference proteome</keyword>
<evidence type="ECO:0000256" key="1">
    <source>
        <dbReference type="SAM" id="MobiDB-lite"/>
    </source>
</evidence>
<name>A0ABN9QY76_9DINO</name>
<dbReference type="Proteomes" id="UP001189429">
    <property type="component" value="Unassembled WGS sequence"/>
</dbReference>
<feature type="region of interest" description="Disordered" evidence="1">
    <location>
        <begin position="54"/>
        <end position="90"/>
    </location>
</feature>
<feature type="compositionally biased region" description="Basic and acidic residues" evidence="1">
    <location>
        <begin position="737"/>
        <end position="749"/>
    </location>
</feature>
<reference evidence="2" key="1">
    <citation type="submission" date="2023-10" db="EMBL/GenBank/DDBJ databases">
        <authorList>
            <person name="Chen Y."/>
            <person name="Shah S."/>
            <person name="Dougan E. K."/>
            <person name="Thang M."/>
            <person name="Chan C."/>
        </authorList>
    </citation>
    <scope>NUCLEOTIDE SEQUENCE [LARGE SCALE GENOMIC DNA]</scope>
</reference>
<accession>A0ABN9QY76</accession>
<dbReference type="SUPFAM" id="SSF53448">
    <property type="entry name" value="Nucleotide-diphospho-sugar transferases"/>
    <property type="match status" value="1"/>
</dbReference>
<evidence type="ECO:0000313" key="3">
    <source>
        <dbReference type="Proteomes" id="UP001189429"/>
    </source>
</evidence>
<dbReference type="InterPro" id="IPR029044">
    <property type="entry name" value="Nucleotide-diphossugar_trans"/>
</dbReference>
<dbReference type="InterPro" id="IPR051706">
    <property type="entry name" value="Glycosyltransferase_domain"/>
</dbReference>
<proteinExistence type="predicted"/>